<accession>A0ABV3N174</accession>
<keyword evidence="1" id="KW-0175">Coiled coil</keyword>
<protein>
    <submittedName>
        <fullName evidence="2">Uncharacterized protein</fullName>
    </submittedName>
</protein>
<evidence type="ECO:0000256" key="1">
    <source>
        <dbReference type="SAM" id="Coils"/>
    </source>
</evidence>
<name>A0ABV3N174_9GAMM</name>
<evidence type="ECO:0000313" key="3">
    <source>
        <dbReference type="Proteomes" id="UP001554567"/>
    </source>
</evidence>
<sequence length="327" mass="38169">MILPPYGSNIKWKEYKIDTPTFRLSPVEKPDMSPFLFHMTGQKEIMSILSPELSDIPMNSGFLHALVPEKQGVERNFNAEVVCLTESPTFCLDFFRYRSFRRWQNNQLFGIGLDKSELTMLGARPCIYADEQLTKDFLVIKHLLEKIELEDPILRERLPSLINRAYPLIMPLLENKVSQGFMWEREWRYENKKNRGLIFPYSAIKIVCCPDNEVPEIKGILGEYSDGIAFIRSWKEYNEITNYLRSTKKSMHFPQETAYDNQKEYLAALDEQLINHRAVFNKIDGFKEFIDAIESKGAATEDALNELQKTMDTMIQQIQNIRNKLSD</sequence>
<dbReference type="RefSeq" id="WP_367167421.1">
    <property type="nucleotide sequence ID" value="NZ_JBFKZN010000005.1"/>
</dbReference>
<dbReference type="Proteomes" id="UP001554567">
    <property type="component" value="Unassembled WGS sequence"/>
</dbReference>
<proteinExistence type="predicted"/>
<reference evidence="2 3" key="1">
    <citation type="submission" date="2024-07" db="EMBL/GenBank/DDBJ databases">
        <authorList>
            <person name="Dulla G.F.J."/>
            <person name="Delorm J.G."/>
        </authorList>
    </citation>
    <scope>NUCLEOTIDE SEQUENCE [LARGE SCALE GENOMIC DNA]</scope>
    <source>
        <strain evidence="2 3">JGD 233</strain>
    </source>
</reference>
<dbReference type="EMBL" id="JBFKZN010000005">
    <property type="protein sequence ID" value="MEW5289574.1"/>
    <property type="molecule type" value="Genomic_DNA"/>
</dbReference>
<comment type="caution">
    <text evidence="2">The sequence shown here is derived from an EMBL/GenBank/DDBJ whole genome shotgun (WGS) entry which is preliminary data.</text>
</comment>
<organism evidence="2 3">
    <name type="scientific">Erwinia papayae</name>
    <dbReference type="NCBI Taxonomy" id="206499"/>
    <lineage>
        <taxon>Bacteria</taxon>
        <taxon>Pseudomonadati</taxon>
        <taxon>Pseudomonadota</taxon>
        <taxon>Gammaproteobacteria</taxon>
        <taxon>Enterobacterales</taxon>
        <taxon>Erwiniaceae</taxon>
        <taxon>Erwinia</taxon>
    </lineage>
</organism>
<keyword evidence="3" id="KW-1185">Reference proteome</keyword>
<feature type="coiled-coil region" evidence="1">
    <location>
        <begin position="290"/>
        <end position="324"/>
    </location>
</feature>
<evidence type="ECO:0000313" key="2">
    <source>
        <dbReference type="EMBL" id="MEW5289574.1"/>
    </source>
</evidence>
<gene>
    <name evidence="2" type="ORF">ABW286_10350</name>
</gene>